<evidence type="ECO:0000259" key="2">
    <source>
        <dbReference type="Pfam" id="PF00535"/>
    </source>
</evidence>
<feature type="transmembrane region" description="Helical" evidence="1">
    <location>
        <begin position="226"/>
        <end position="245"/>
    </location>
</feature>
<dbReference type="PANTHER" id="PTHR48090">
    <property type="entry name" value="UNDECAPRENYL-PHOSPHATE 4-DEOXY-4-FORMAMIDO-L-ARABINOSE TRANSFERASE-RELATED"/>
    <property type="match status" value="1"/>
</dbReference>
<feature type="domain" description="Glycosyltransferase 2-like" evidence="2">
    <location>
        <begin position="5"/>
        <end position="154"/>
    </location>
</feature>
<dbReference type="Gene3D" id="3.90.550.10">
    <property type="entry name" value="Spore Coat Polysaccharide Biosynthesis Protein SpsA, Chain A"/>
    <property type="match status" value="1"/>
</dbReference>
<proteinExistence type="predicted"/>
<evidence type="ECO:0000313" key="3">
    <source>
        <dbReference type="EMBL" id="HII84276.1"/>
    </source>
</evidence>
<sequence length="295" mass="32327">MKITAVIPAYNEEKTIGSVVLGARQHALRVIVVDDGSQDKTAELAKLARAQVLVHPHNLGKGAALKTGFHAARDADIIVTMDSDGQHEAEEIPRLLEPILKGEADVVNGSRYLNGNSDTETPAYRRVGQNVLDTATNISGKINVTDSQSGFRAFAGHTIPVFRFHSHDYTIESEMLIEASKAGLRIVEVEISATYGEETHHKKNPISHGVGVLVRILQDMEFNRPLYYFTFPGLILVFVGMILGLKFFGEYLGGQMTTLLPTTLAALLTILGTFMAFTGLILHSVSRMIWRVMGK</sequence>
<comment type="caution">
    <text evidence="3">The sequence shown here is derived from an EMBL/GenBank/DDBJ whole genome shotgun (WGS) entry which is preliminary data.</text>
</comment>
<keyword evidence="1" id="KW-1133">Transmembrane helix</keyword>
<organism evidence="3 4">
    <name type="scientific">Methanobacterium subterraneum</name>
    <dbReference type="NCBI Taxonomy" id="59277"/>
    <lineage>
        <taxon>Archaea</taxon>
        <taxon>Methanobacteriati</taxon>
        <taxon>Methanobacteriota</taxon>
        <taxon>Methanomada group</taxon>
        <taxon>Methanobacteria</taxon>
        <taxon>Methanobacteriales</taxon>
        <taxon>Methanobacteriaceae</taxon>
        <taxon>Methanobacterium</taxon>
    </lineage>
</organism>
<evidence type="ECO:0000313" key="4">
    <source>
        <dbReference type="Proteomes" id="UP000586031"/>
    </source>
</evidence>
<reference evidence="4" key="1">
    <citation type="journal article" date="2020" name="bioRxiv">
        <title>A rank-normalized archaeal taxonomy based on genome phylogeny resolves widespread incomplete and uneven classifications.</title>
        <authorList>
            <person name="Rinke C."/>
            <person name="Chuvochina M."/>
            <person name="Mussig A.J."/>
            <person name="Chaumeil P.-A."/>
            <person name="Waite D.W."/>
            <person name="Whitman W.B."/>
            <person name="Parks D.H."/>
            <person name="Hugenholtz P."/>
        </authorList>
    </citation>
    <scope>NUCLEOTIDE SEQUENCE [LARGE SCALE GENOMIC DNA]</scope>
</reference>
<evidence type="ECO:0000256" key="1">
    <source>
        <dbReference type="SAM" id="Phobius"/>
    </source>
</evidence>
<keyword evidence="1" id="KW-0812">Transmembrane</keyword>
<feature type="transmembrane region" description="Helical" evidence="1">
    <location>
        <begin position="265"/>
        <end position="285"/>
    </location>
</feature>
<dbReference type="FunFam" id="3.90.550.10:FF:000129">
    <property type="entry name" value="Glycosyltransferase family 2 protein"/>
    <property type="match status" value="1"/>
</dbReference>
<dbReference type="GO" id="GO:0016740">
    <property type="term" value="F:transferase activity"/>
    <property type="evidence" value="ECO:0007669"/>
    <property type="project" value="UniProtKB-KW"/>
</dbReference>
<dbReference type="InterPro" id="IPR001173">
    <property type="entry name" value="Glyco_trans_2-like"/>
</dbReference>
<dbReference type="AlphaFoldDB" id="A0A7J4TIL3"/>
<dbReference type="EMBL" id="DUHE01000154">
    <property type="protein sequence ID" value="HII84276.1"/>
    <property type="molecule type" value="Genomic_DNA"/>
</dbReference>
<dbReference type="CDD" id="cd04179">
    <property type="entry name" value="DPM_DPG-synthase_like"/>
    <property type="match status" value="1"/>
</dbReference>
<dbReference type="InterPro" id="IPR050256">
    <property type="entry name" value="Glycosyltransferase_2"/>
</dbReference>
<name>A0A7J4TIL3_9EURY</name>
<keyword evidence="3" id="KW-0808">Transferase</keyword>
<dbReference type="Proteomes" id="UP000586031">
    <property type="component" value="Unassembled WGS sequence"/>
</dbReference>
<dbReference type="PANTHER" id="PTHR48090:SF7">
    <property type="entry name" value="RFBJ PROTEIN"/>
    <property type="match status" value="1"/>
</dbReference>
<dbReference type="InterPro" id="IPR029044">
    <property type="entry name" value="Nucleotide-diphossugar_trans"/>
</dbReference>
<dbReference type="SUPFAM" id="SSF53448">
    <property type="entry name" value="Nucleotide-diphospho-sugar transferases"/>
    <property type="match status" value="1"/>
</dbReference>
<protein>
    <submittedName>
        <fullName evidence="3">Glycosyltransferase family 2 protein</fullName>
    </submittedName>
</protein>
<keyword evidence="1" id="KW-0472">Membrane</keyword>
<accession>A0A7J4TIL3</accession>
<dbReference type="Pfam" id="PF00535">
    <property type="entry name" value="Glycos_transf_2"/>
    <property type="match status" value="1"/>
</dbReference>
<gene>
    <name evidence="3" type="ORF">HA271_05455</name>
</gene>